<keyword evidence="18" id="KW-0325">Glycoprotein</keyword>
<dbReference type="Gene3D" id="4.10.400.10">
    <property type="entry name" value="Low-density Lipoprotein Receptor"/>
    <property type="match status" value="1"/>
</dbReference>
<dbReference type="InterPro" id="IPR020864">
    <property type="entry name" value="MACPF"/>
</dbReference>
<dbReference type="GeneTree" id="ENSGT00940000159777"/>
<dbReference type="GO" id="GO:0005579">
    <property type="term" value="C:membrane attack complex"/>
    <property type="evidence" value="ECO:0007669"/>
    <property type="project" value="UniProtKB-KW"/>
</dbReference>
<dbReference type="GO" id="GO:0160257">
    <property type="term" value="P:complement activation, GZMK pathway"/>
    <property type="evidence" value="ECO:0007669"/>
    <property type="project" value="Ensembl"/>
</dbReference>
<keyword evidence="6" id="KW-0964">Secreted</keyword>
<dbReference type="InterPro" id="IPR036055">
    <property type="entry name" value="LDL_receptor-like_sf"/>
</dbReference>
<reference evidence="24" key="1">
    <citation type="submission" date="2025-08" db="UniProtKB">
        <authorList>
            <consortium name="Ensembl"/>
        </authorList>
    </citation>
    <scope>IDENTIFICATION</scope>
</reference>
<dbReference type="InterPro" id="IPR036383">
    <property type="entry name" value="TSP1_rpt_sf"/>
</dbReference>
<keyword evidence="10" id="KW-0812">Transmembrane</keyword>
<keyword evidence="25" id="KW-1185">Reference proteome</keyword>
<dbReference type="GO" id="GO:0044218">
    <property type="term" value="C:other organism cell membrane"/>
    <property type="evidence" value="ECO:0007669"/>
    <property type="project" value="UniProtKB-KW"/>
</dbReference>
<dbReference type="Ensembl" id="ENSSPUT00000010135.1">
    <property type="protein sequence ID" value="ENSSPUP00000009503.1"/>
    <property type="gene ID" value="ENSSPUG00000007256.1"/>
</dbReference>
<dbReference type="InterPro" id="IPR020863">
    <property type="entry name" value="MACPF_CS"/>
</dbReference>
<dbReference type="SUPFAM" id="SSF57424">
    <property type="entry name" value="LDL receptor-like module"/>
    <property type="match status" value="1"/>
</dbReference>
<dbReference type="PRINTS" id="PR00764">
    <property type="entry name" value="COMPLEMENTC9"/>
</dbReference>
<dbReference type="PROSITE" id="PS00279">
    <property type="entry name" value="MACPF_1"/>
    <property type="match status" value="1"/>
</dbReference>
<dbReference type="AlphaFoldDB" id="A0A8D0GQ03"/>
<dbReference type="GO" id="GO:0006957">
    <property type="term" value="P:complement activation, alternative pathway"/>
    <property type="evidence" value="ECO:0007669"/>
    <property type="project" value="UniProtKB-KW"/>
</dbReference>
<sequence length="544" mass="60887">MLCWNVLFDSSSEKSLHRKTREAGAPSPVDCKLSSWNEWGPCDPCTNQRFRSRSVLQFGQFGGRQCLDPLGDTQTCKTGRVCPLEQETDCGSDFQCETGHCIKKRLVCNTDNDCGDYSDEDNCDPDQTRPPCRGRELDVSELGRTAGRGINILGMQPKETPFQNEFFNGLCDRVRDGNTGIYYLKPWNTAVLNYDTKADKRFATETYNSHMMMVTELFKEKLEYFKAEFTLKLRPTEDTSSQSLGLNASLGFESSKSSTLNSFFKSSNDKKNRPLFSSLFLSGWLQNQVFIRVKGKIQLGTFQMRNRDVRLTDNFLDDLKFLPSDYDKGEYFKFLENYGTHYALSGILGGKFDLLYVLDSQKITETVKKCLGYNTDISLTVDNLDSQTGIACASLDTQPPVSLFPSAGNISSSGVIDDVISLIEGGKTNVAVKLKEMLSRDAKAVNVEDYVNWAGSLADAPVVIQQRPSPIYTLVPVKMKDAYIKKQNLERAIEDYLTEYSVCKCQPCQNVGTVMLVDGECICGCSSYFKGIACQNHQLPVEQG</sequence>
<evidence type="ECO:0000259" key="23">
    <source>
        <dbReference type="PROSITE" id="PS51412"/>
    </source>
</evidence>
<dbReference type="Proteomes" id="UP000694392">
    <property type="component" value="Unplaced"/>
</dbReference>
<evidence type="ECO:0000256" key="20">
    <source>
        <dbReference type="ARBA" id="ARBA00093294"/>
    </source>
</evidence>
<evidence type="ECO:0000256" key="5">
    <source>
        <dbReference type="ARBA" id="ARBA00022452"/>
    </source>
</evidence>
<evidence type="ECO:0000256" key="16">
    <source>
        <dbReference type="ARBA" id="ARBA00023157"/>
    </source>
</evidence>
<dbReference type="GO" id="GO:0006958">
    <property type="term" value="P:complement activation, classical pathway"/>
    <property type="evidence" value="ECO:0007669"/>
    <property type="project" value="UniProtKB-KW"/>
</dbReference>
<gene>
    <name evidence="24" type="primary">C9</name>
</gene>
<dbReference type="PANTHER" id="PTHR45742">
    <property type="entry name" value="COMPLEMENT COMPONENT C6"/>
    <property type="match status" value="1"/>
</dbReference>
<dbReference type="GO" id="GO:0005615">
    <property type="term" value="C:extracellular space"/>
    <property type="evidence" value="ECO:0007669"/>
    <property type="project" value="Ensembl"/>
</dbReference>
<dbReference type="InterPro" id="IPR000884">
    <property type="entry name" value="TSP1_rpt"/>
</dbReference>
<dbReference type="Pfam" id="PF00057">
    <property type="entry name" value="Ldl_recept_a"/>
    <property type="match status" value="1"/>
</dbReference>
<keyword evidence="11" id="KW-0204">Cytolysis</keyword>
<dbReference type="Pfam" id="PF01823">
    <property type="entry name" value="MACPF"/>
    <property type="match status" value="1"/>
</dbReference>
<dbReference type="SUPFAM" id="SSF82895">
    <property type="entry name" value="TSP-1 type 1 repeat"/>
    <property type="match status" value="1"/>
</dbReference>
<keyword evidence="14" id="KW-0473">Membrane attack complex</keyword>
<comment type="function">
    <text evidence="20">Pore-forming component of the membrane attack complex (MAC), a multiprotein complex activated by the complement cascade, which inserts into a target cell membrane and forms a pore, leading to target cell membrane rupture and cell lysis. The MAC is initiated by proteolytic cleavage of C5 into complement C5b in response to the classical, alternative, lectin and GZMK complement pathways. The complement pathways consist in a cascade of proteins that leads to phagocytosis and breakdown of pathogens and signaling that strengthens the adaptive immune system. Constitutes the pore-forming subunit of the MAC complex: during MAC assembly, C9 associates with the C5b8 intermediate complex, and polymerizes to complete the pore.</text>
</comment>
<organism evidence="24 25">
    <name type="scientific">Sphenodon punctatus</name>
    <name type="common">Tuatara</name>
    <name type="synonym">Hatteria punctata</name>
    <dbReference type="NCBI Taxonomy" id="8508"/>
    <lineage>
        <taxon>Eukaryota</taxon>
        <taxon>Metazoa</taxon>
        <taxon>Chordata</taxon>
        <taxon>Craniata</taxon>
        <taxon>Vertebrata</taxon>
        <taxon>Euteleostomi</taxon>
        <taxon>Lepidosauria</taxon>
        <taxon>Sphenodontia</taxon>
        <taxon>Sphenodontidae</taxon>
        <taxon>Sphenodon</taxon>
    </lineage>
</organism>
<keyword evidence="15" id="KW-0472">Membrane</keyword>
<evidence type="ECO:0000256" key="15">
    <source>
        <dbReference type="ARBA" id="ARBA00023136"/>
    </source>
</evidence>
<evidence type="ECO:0000256" key="12">
    <source>
        <dbReference type="ARBA" id="ARBA00022859"/>
    </source>
</evidence>
<accession>A0A8D0GQ03</accession>
<keyword evidence="9" id="KW-0399">Innate immunity</keyword>
<evidence type="ECO:0000256" key="22">
    <source>
        <dbReference type="PROSITE-ProRule" id="PRU00124"/>
    </source>
</evidence>
<dbReference type="SMART" id="SM00192">
    <property type="entry name" value="LDLa"/>
    <property type="match status" value="1"/>
</dbReference>
<evidence type="ECO:0000256" key="4">
    <source>
        <dbReference type="ARBA" id="ARBA00018261"/>
    </source>
</evidence>
<comment type="caution">
    <text evidence="22">Lacks conserved residue(s) required for the propagation of feature annotation.</text>
</comment>
<evidence type="ECO:0000313" key="24">
    <source>
        <dbReference type="Ensembl" id="ENSSPUP00000009503.1"/>
    </source>
</evidence>
<dbReference type="GO" id="GO:0031640">
    <property type="term" value="P:killing of cells of another organism"/>
    <property type="evidence" value="ECO:0007669"/>
    <property type="project" value="UniProtKB-KW"/>
</dbReference>
<dbReference type="InterPro" id="IPR023415">
    <property type="entry name" value="LDLR_class-A_CS"/>
</dbReference>
<evidence type="ECO:0000256" key="14">
    <source>
        <dbReference type="ARBA" id="ARBA00023058"/>
    </source>
</evidence>
<evidence type="ECO:0000256" key="1">
    <source>
        <dbReference type="ARBA" id="ARBA00004276"/>
    </source>
</evidence>
<dbReference type="PROSITE" id="PS51412">
    <property type="entry name" value="MACPF_2"/>
    <property type="match status" value="1"/>
</dbReference>
<dbReference type="InterPro" id="IPR002172">
    <property type="entry name" value="LDrepeatLR_classA_rpt"/>
</dbReference>
<evidence type="ECO:0000256" key="2">
    <source>
        <dbReference type="ARBA" id="ARBA00004613"/>
    </source>
</evidence>
<proteinExistence type="inferred from homology"/>
<keyword evidence="19" id="KW-1053">Target membrane</keyword>
<dbReference type="Pfam" id="PF00090">
    <property type="entry name" value="TSP_1"/>
    <property type="match status" value="1"/>
</dbReference>
<dbReference type="PROSITE" id="PS01209">
    <property type="entry name" value="LDLRA_1"/>
    <property type="match status" value="1"/>
</dbReference>
<evidence type="ECO:0000256" key="19">
    <source>
        <dbReference type="ARBA" id="ARBA00023298"/>
    </source>
</evidence>
<dbReference type="SMART" id="SM00209">
    <property type="entry name" value="TSP1"/>
    <property type="match status" value="1"/>
</dbReference>
<evidence type="ECO:0000256" key="13">
    <source>
        <dbReference type="ARBA" id="ARBA00022875"/>
    </source>
</evidence>
<keyword evidence="8" id="KW-1052">Target cell membrane</keyword>
<dbReference type="CDD" id="cd00112">
    <property type="entry name" value="LDLa"/>
    <property type="match status" value="1"/>
</dbReference>
<evidence type="ECO:0000256" key="18">
    <source>
        <dbReference type="ARBA" id="ARBA00023180"/>
    </source>
</evidence>
<dbReference type="OMA" id="FSVRKCH"/>
<protein>
    <recommendedName>
        <fullName evidence="4">Complement component C9</fullName>
    </recommendedName>
</protein>
<comment type="subcellular location">
    <subcellularLocation>
        <location evidence="2">Secreted</location>
    </subcellularLocation>
    <subcellularLocation>
        <location evidence="1">Target cell membrane</location>
        <topology evidence="1">Multi-pass membrane protein</topology>
    </subcellularLocation>
</comment>
<feature type="disulfide bond" evidence="22">
    <location>
        <begin position="108"/>
        <end position="123"/>
    </location>
</feature>
<keyword evidence="16 22" id="KW-1015">Disulfide bond</keyword>
<dbReference type="GO" id="GO:1902495">
    <property type="term" value="C:transmembrane transporter complex"/>
    <property type="evidence" value="ECO:0007669"/>
    <property type="project" value="Ensembl"/>
</dbReference>
<evidence type="ECO:0000256" key="7">
    <source>
        <dbReference type="ARBA" id="ARBA00022536"/>
    </source>
</evidence>
<evidence type="ECO:0000256" key="10">
    <source>
        <dbReference type="ARBA" id="ARBA00022692"/>
    </source>
</evidence>
<name>A0A8D0GQ03_SPHPU</name>
<evidence type="ECO:0000256" key="21">
    <source>
        <dbReference type="ARBA" id="ARBA00093512"/>
    </source>
</evidence>
<comment type="subunit">
    <text evidence="21">Homooligomer; about 20 C9 chains oligomerize to give rise to a huge beta-barrel that forms a 100 Angstrom diameter pore in target membranes. Component of the membrane attack complex (MAC), composed of complement C5b, C6, C7, C8A, C8B, C8G and multiple copies of the pore-forming subunit C9.</text>
</comment>
<feature type="disulfide bond" evidence="22">
    <location>
        <begin position="96"/>
        <end position="114"/>
    </location>
</feature>
<dbReference type="GO" id="GO:0051260">
    <property type="term" value="P:protein homooligomerization"/>
    <property type="evidence" value="ECO:0007669"/>
    <property type="project" value="Ensembl"/>
</dbReference>
<evidence type="ECO:0000256" key="11">
    <source>
        <dbReference type="ARBA" id="ARBA00022852"/>
    </source>
</evidence>
<evidence type="ECO:0000256" key="9">
    <source>
        <dbReference type="ARBA" id="ARBA00022588"/>
    </source>
</evidence>
<keyword evidence="12" id="KW-0391">Immunity</keyword>
<reference evidence="24" key="2">
    <citation type="submission" date="2025-09" db="UniProtKB">
        <authorList>
            <consortium name="Ensembl"/>
        </authorList>
    </citation>
    <scope>IDENTIFICATION</scope>
</reference>
<evidence type="ECO:0000256" key="17">
    <source>
        <dbReference type="ARBA" id="ARBA00023162"/>
    </source>
</evidence>
<evidence type="ECO:0000313" key="25">
    <source>
        <dbReference type="Proteomes" id="UP000694392"/>
    </source>
</evidence>
<evidence type="ECO:0000256" key="8">
    <source>
        <dbReference type="ARBA" id="ARBA00022537"/>
    </source>
</evidence>
<dbReference type="SMART" id="SM00457">
    <property type="entry name" value="MACPF"/>
    <property type="match status" value="1"/>
</dbReference>
<dbReference type="PROSITE" id="PS50092">
    <property type="entry name" value="TSP1"/>
    <property type="match status" value="1"/>
</dbReference>
<keyword evidence="17" id="KW-0179">Complement alternate pathway</keyword>
<comment type="similarity">
    <text evidence="3">Belongs to the complement C6/C7/C8/C9 family.</text>
</comment>
<evidence type="ECO:0000256" key="6">
    <source>
        <dbReference type="ARBA" id="ARBA00022525"/>
    </source>
</evidence>
<dbReference type="Gene3D" id="2.20.100.10">
    <property type="entry name" value="Thrombospondin type-1 (TSP1) repeat"/>
    <property type="match status" value="1"/>
</dbReference>
<dbReference type="InterPro" id="IPR001862">
    <property type="entry name" value="MAC_perforin"/>
</dbReference>
<keyword evidence="7" id="KW-0245">EGF-like domain</keyword>
<dbReference type="PANTHER" id="PTHR45742:SF3">
    <property type="entry name" value="COMPLEMENT COMPONENT C9"/>
    <property type="match status" value="1"/>
</dbReference>
<keyword evidence="13" id="KW-0180">Complement pathway</keyword>
<evidence type="ECO:0000256" key="3">
    <source>
        <dbReference type="ARBA" id="ARBA00009214"/>
    </source>
</evidence>
<feature type="domain" description="MACPF" evidence="23">
    <location>
        <begin position="128"/>
        <end position="504"/>
    </location>
</feature>
<dbReference type="PROSITE" id="PS50068">
    <property type="entry name" value="LDLRA_2"/>
    <property type="match status" value="1"/>
</dbReference>
<keyword evidence="5" id="KW-1134">Transmembrane beta strand</keyword>